<dbReference type="GO" id="GO:0008199">
    <property type="term" value="F:ferric iron binding"/>
    <property type="evidence" value="ECO:0007669"/>
    <property type="project" value="InterPro"/>
</dbReference>
<dbReference type="FunFam" id="1.20.1260.10:FF:000001">
    <property type="entry name" value="Non-heme ferritin"/>
    <property type="match status" value="1"/>
</dbReference>
<keyword evidence="4 8" id="KW-0479">Metal-binding</keyword>
<comment type="function">
    <text evidence="1 9">Iron-storage protein.</text>
</comment>
<evidence type="ECO:0000256" key="1">
    <source>
        <dbReference type="ARBA" id="ARBA00002485"/>
    </source>
</evidence>
<evidence type="ECO:0000256" key="3">
    <source>
        <dbReference type="ARBA" id="ARBA00022434"/>
    </source>
</evidence>
<keyword evidence="5" id="KW-0560">Oxidoreductase</keyword>
<dbReference type="InterPro" id="IPR012347">
    <property type="entry name" value="Ferritin-like"/>
</dbReference>
<evidence type="ECO:0000313" key="11">
    <source>
        <dbReference type="EMBL" id="KHS57210.1"/>
    </source>
</evidence>
<organism evidence="11 12">
    <name type="scientific">Terrisporobacter othiniensis</name>
    <dbReference type="NCBI Taxonomy" id="1577792"/>
    <lineage>
        <taxon>Bacteria</taxon>
        <taxon>Bacillati</taxon>
        <taxon>Bacillota</taxon>
        <taxon>Clostridia</taxon>
        <taxon>Peptostreptococcales</taxon>
        <taxon>Peptostreptococcaceae</taxon>
        <taxon>Terrisporobacter</taxon>
    </lineage>
</organism>
<dbReference type="InterPro" id="IPR041719">
    <property type="entry name" value="Ferritin_prok"/>
</dbReference>
<feature type="binding site" evidence="8">
    <location>
        <position position="94"/>
    </location>
    <ligand>
        <name>Fe cation</name>
        <dbReference type="ChEBI" id="CHEBI:24875"/>
        <label>1</label>
    </ligand>
</feature>
<dbReference type="Gene3D" id="1.20.1260.10">
    <property type="match status" value="1"/>
</dbReference>
<dbReference type="GO" id="GO:0006826">
    <property type="term" value="P:iron ion transport"/>
    <property type="evidence" value="ECO:0007669"/>
    <property type="project" value="InterPro"/>
</dbReference>
<comment type="similarity">
    <text evidence="2 9">Belongs to the ferritin family. Prokaryotic subfamily.</text>
</comment>
<evidence type="ECO:0000256" key="5">
    <source>
        <dbReference type="ARBA" id="ARBA00023002"/>
    </source>
</evidence>
<dbReference type="EMBL" id="JWHR01000087">
    <property type="protein sequence ID" value="KHS57210.1"/>
    <property type="molecule type" value="Genomic_DNA"/>
</dbReference>
<evidence type="ECO:0000256" key="6">
    <source>
        <dbReference type="ARBA" id="ARBA00023004"/>
    </source>
</evidence>
<reference evidence="11 12" key="1">
    <citation type="submission" date="2014-12" db="EMBL/GenBank/DDBJ databases">
        <title>Draft genome sequence of Terrisporobacter sp. 08-306576, isolated from the blood culture of a bacteremia patient.</title>
        <authorList>
            <person name="Lund L.C."/>
            <person name="Sydenham T.V."/>
            <person name="Hogh S.V."/>
            <person name="Skov M.N."/>
            <person name="Kemp M."/>
            <person name="Justesen U.S."/>
        </authorList>
    </citation>
    <scope>NUCLEOTIDE SEQUENCE [LARGE SCALE GENOMIC DNA]</scope>
    <source>
        <strain evidence="11 12">08-306576</strain>
    </source>
</reference>
<dbReference type="SUPFAM" id="SSF47240">
    <property type="entry name" value="Ferritin-like"/>
    <property type="match status" value="1"/>
</dbReference>
<dbReference type="PANTHER" id="PTHR11431">
    <property type="entry name" value="FERRITIN"/>
    <property type="match status" value="1"/>
</dbReference>
<dbReference type="InterPro" id="IPR009040">
    <property type="entry name" value="Ferritin-like_diiron"/>
</dbReference>
<accession>A0A0B3WRQ1</accession>
<dbReference type="Pfam" id="PF00210">
    <property type="entry name" value="Ferritin"/>
    <property type="match status" value="1"/>
</dbReference>
<dbReference type="EC" id="1.16.3.2" evidence="9"/>
<evidence type="ECO:0000256" key="4">
    <source>
        <dbReference type="ARBA" id="ARBA00022723"/>
    </source>
</evidence>
<dbReference type="GO" id="GO:0006879">
    <property type="term" value="P:intracellular iron ion homeostasis"/>
    <property type="evidence" value="ECO:0007669"/>
    <property type="project" value="UniProtKB-KW"/>
</dbReference>
<dbReference type="OrthoDB" id="9801481at2"/>
<evidence type="ECO:0000256" key="2">
    <source>
        <dbReference type="ARBA" id="ARBA00006950"/>
    </source>
</evidence>
<comment type="catalytic activity">
    <reaction evidence="7 9">
        <text>4 Fe(2+) + O2 + 6 H2O = 4 iron(III) oxide-hydroxide + 12 H(+)</text>
        <dbReference type="Rhea" id="RHEA:11972"/>
        <dbReference type="ChEBI" id="CHEBI:15377"/>
        <dbReference type="ChEBI" id="CHEBI:15378"/>
        <dbReference type="ChEBI" id="CHEBI:15379"/>
        <dbReference type="ChEBI" id="CHEBI:29033"/>
        <dbReference type="ChEBI" id="CHEBI:78619"/>
        <dbReference type="EC" id="1.16.3.2"/>
    </reaction>
</comment>
<dbReference type="GO" id="GO:0004322">
    <property type="term" value="F:ferroxidase activity"/>
    <property type="evidence" value="ECO:0007669"/>
    <property type="project" value="TreeGrafter"/>
</dbReference>
<dbReference type="InterPro" id="IPR009078">
    <property type="entry name" value="Ferritin-like_SF"/>
</dbReference>
<dbReference type="STRING" id="1577792.QX51_09670"/>
<dbReference type="AlphaFoldDB" id="A0A0B3WRQ1"/>
<feature type="domain" description="Ferritin-like diiron" evidence="10">
    <location>
        <begin position="1"/>
        <end position="145"/>
    </location>
</feature>
<protein>
    <recommendedName>
        <fullName evidence="9">Ferritin</fullName>
        <ecNumber evidence="9">1.16.3.2</ecNumber>
    </recommendedName>
</protein>
<feature type="binding site" evidence="8">
    <location>
        <position position="53"/>
    </location>
    <ligand>
        <name>Fe cation</name>
        <dbReference type="ChEBI" id="CHEBI:24875"/>
        <label>1</label>
    </ligand>
</feature>
<feature type="binding site" evidence="8">
    <location>
        <position position="50"/>
    </location>
    <ligand>
        <name>Fe cation</name>
        <dbReference type="ChEBI" id="CHEBI:24875"/>
        <label>1</label>
    </ligand>
</feature>
<dbReference type="InterPro" id="IPR008331">
    <property type="entry name" value="Ferritin_DPS_dom"/>
</dbReference>
<dbReference type="RefSeq" id="WP_039679700.1">
    <property type="nucleotide sequence ID" value="NZ_JAWGXO010000011.1"/>
</dbReference>
<keyword evidence="6 8" id="KW-0408">Iron</keyword>
<gene>
    <name evidence="11" type="ORF">QX51_09670</name>
</gene>
<keyword evidence="12" id="KW-1185">Reference proteome</keyword>
<dbReference type="GO" id="GO:0042802">
    <property type="term" value="F:identical protein binding"/>
    <property type="evidence" value="ECO:0007669"/>
    <property type="project" value="UniProtKB-ARBA"/>
</dbReference>
<feature type="binding site" evidence="8">
    <location>
        <position position="127"/>
    </location>
    <ligand>
        <name>Fe cation</name>
        <dbReference type="ChEBI" id="CHEBI:24875"/>
        <label>1</label>
    </ligand>
</feature>
<keyword evidence="3 9" id="KW-0409">Iron storage</keyword>
<dbReference type="GO" id="GO:0005829">
    <property type="term" value="C:cytosol"/>
    <property type="evidence" value="ECO:0007669"/>
    <property type="project" value="TreeGrafter"/>
</dbReference>
<dbReference type="GO" id="GO:0008198">
    <property type="term" value="F:ferrous iron binding"/>
    <property type="evidence" value="ECO:0007669"/>
    <property type="project" value="TreeGrafter"/>
</dbReference>
<sequence length="169" mass="19685">MLSEKLEKSLNDQITFEFYSSYTYLAMSAFCESSDLSGFANFFRVQAKEELDHAMKLYDYVFQKGGKVVLGEIEQPKKEYDSMVDLFETGLSHERIVTNRIYDITDIATEEREHATISFLKWFIDEQVEEENNFNSLLKKVKRCENNSAALYMLDDELANRTYMAPATN</sequence>
<dbReference type="Proteomes" id="UP000031189">
    <property type="component" value="Unassembled WGS sequence"/>
</dbReference>
<name>A0A0B3WRQ1_9FIRM</name>
<dbReference type="PROSITE" id="PS50905">
    <property type="entry name" value="FERRITIN_LIKE"/>
    <property type="match status" value="1"/>
</dbReference>
<feature type="binding site" evidence="8">
    <location>
        <position position="17"/>
    </location>
    <ligand>
        <name>Fe cation</name>
        <dbReference type="ChEBI" id="CHEBI:24875"/>
        <label>1</label>
    </ligand>
</feature>
<dbReference type="CDD" id="cd01055">
    <property type="entry name" value="Nonheme_Ferritin"/>
    <property type="match status" value="1"/>
</dbReference>
<comment type="subcellular location">
    <subcellularLocation>
        <location evidence="9">Cytoplasm</location>
    </subcellularLocation>
</comment>
<evidence type="ECO:0000313" key="12">
    <source>
        <dbReference type="Proteomes" id="UP000031189"/>
    </source>
</evidence>
<dbReference type="InterPro" id="IPR001519">
    <property type="entry name" value="Ferritin"/>
</dbReference>
<comment type="caution">
    <text evidence="11">The sequence shown here is derived from an EMBL/GenBank/DDBJ whole genome shotgun (WGS) entry which is preliminary data.</text>
</comment>
<dbReference type="PANTHER" id="PTHR11431:SF127">
    <property type="entry name" value="BACTERIAL NON-HEME FERRITIN"/>
    <property type="match status" value="1"/>
</dbReference>
<keyword evidence="9" id="KW-0963">Cytoplasm</keyword>
<proteinExistence type="inferred from homology"/>
<evidence type="ECO:0000256" key="8">
    <source>
        <dbReference type="PIRSR" id="PIRSR601519-1"/>
    </source>
</evidence>
<evidence type="ECO:0000256" key="9">
    <source>
        <dbReference type="RuleBase" id="RU361145"/>
    </source>
</evidence>
<evidence type="ECO:0000259" key="10">
    <source>
        <dbReference type="PROSITE" id="PS50905"/>
    </source>
</evidence>
<evidence type="ECO:0000256" key="7">
    <source>
        <dbReference type="ARBA" id="ARBA00048035"/>
    </source>
</evidence>